<dbReference type="EC" id="2.-.-.-" evidence="11"/>
<feature type="transmembrane region" description="Helical" evidence="9">
    <location>
        <begin position="63"/>
        <end position="79"/>
    </location>
</feature>
<dbReference type="GO" id="GO:0005886">
    <property type="term" value="C:plasma membrane"/>
    <property type="evidence" value="ECO:0007669"/>
    <property type="project" value="UniProtKB-SubCell"/>
</dbReference>
<evidence type="ECO:0000256" key="7">
    <source>
        <dbReference type="ARBA" id="ARBA00022989"/>
    </source>
</evidence>
<name>A0A379B2B4_9PAST</name>
<evidence type="ECO:0000256" key="2">
    <source>
        <dbReference type="ARBA" id="ARBA00004236"/>
    </source>
</evidence>
<dbReference type="PANTHER" id="PTHR30576">
    <property type="entry name" value="COLANIC BIOSYNTHESIS UDP-GLUCOSE LIPID CARRIER TRANSFERASE"/>
    <property type="match status" value="1"/>
</dbReference>
<dbReference type="AlphaFoldDB" id="A0A379B2B4"/>
<evidence type="ECO:0000256" key="6">
    <source>
        <dbReference type="ARBA" id="ARBA00022692"/>
    </source>
</evidence>
<evidence type="ECO:0000256" key="1">
    <source>
        <dbReference type="ARBA" id="ARBA00004141"/>
    </source>
</evidence>
<feature type="transmembrane region" description="Helical" evidence="9">
    <location>
        <begin position="289"/>
        <end position="310"/>
    </location>
</feature>
<dbReference type="EMBL" id="UGSS01000002">
    <property type="protein sequence ID" value="SUB32763.1"/>
    <property type="molecule type" value="Genomic_DNA"/>
</dbReference>
<feature type="domain" description="Bacterial sugar transferase" evidence="10">
    <location>
        <begin position="286"/>
        <end position="477"/>
    </location>
</feature>
<feature type="transmembrane region" description="Helical" evidence="9">
    <location>
        <begin position="100"/>
        <end position="117"/>
    </location>
</feature>
<protein>
    <submittedName>
        <fullName evidence="11">Sugar transferase</fullName>
        <ecNumber evidence="11">2.-.-.-</ecNumber>
    </submittedName>
</protein>
<gene>
    <name evidence="11" type="primary">epsL</name>
    <name evidence="11" type="ORF">NCTC10699_00348</name>
</gene>
<dbReference type="GO" id="GO:0000271">
    <property type="term" value="P:polysaccharide biosynthetic process"/>
    <property type="evidence" value="ECO:0007669"/>
    <property type="project" value="InterPro"/>
</dbReference>
<dbReference type="PANTHER" id="PTHR30576:SF4">
    <property type="entry name" value="UNDECAPRENYL-PHOSPHATE GALACTOSE PHOSPHOTRANSFERASE"/>
    <property type="match status" value="1"/>
</dbReference>
<accession>A0A379B2B4</accession>
<keyword evidence="7 9" id="KW-1133">Transmembrane helix</keyword>
<evidence type="ECO:0000256" key="3">
    <source>
        <dbReference type="ARBA" id="ARBA00006464"/>
    </source>
</evidence>
<evidence type="ECO:0000313" key="12">
    <source>
        <dbReference type="Proteomes" id="UP000254280"/>
    </source>
</evidence>
<dbReference type="NCBIfam" id="TIGR03025">
    <property type="entry name" value="EPS_sugtrans"/>
    <property type="match status" value="1"/>
</dbReference>
<evidence type="ECO:0000259" key="10">
    <source>
        <dbReference type="Pfam" id="PF02397"/>
    </source>
</evidence>
<dbReference type="InterPro" id="IPR003362">
    <property type="entry name" value="Bact_transf"/>
</dbReference>
<dbReference type="Pfam" id="PF02397">
    <property type="entry name" value="Bac_transf"/>
    <property type="match status" value="1"/>
</dbReference>
<dbReference type="InterPro" id="IPR017472">
    <property type="entry name" value="Undecaprenyl-P_galact_Ptfrase"/>
</dbReference>
<reference evidence="11 12" key="1">
    <citation type="submission" date="2018-06" db="EMBL/GenBank/DDBJ databases">
        <authorList>
            <consortium name="Pathogen Informatics"/>
            <person name="Doyle S."/>
        </authorList>
    </citation>
    <scope>NUCLEOTIDE SEQUENCE [LARGE SCALE GENOMIC DNA]</scope>
    <source>
        <strain evidence="11 12">NCTC10699</strain>
    </source>
</reference>
<dbReference type="NCBIfam" id="TIGR03022">
    <property type="entry name" value="WbaP_sugtrans"/>
    <property type="match status" value="1"/>
</dbReference>
<feature type="transmembrane region" description="Helical" evidence="9">
    <location>
        <begin position="123"/>
        <end position="142"/>
    </location>
</feature>
<keyword evidence="12" id="KW-1185">Reference proteome</keyword>
<keyword evidence="6 9" id="KW-0812">Transmembrane</keyword>
<evidence type="ECO:0000256" key="9">
    <source>
        <dbReference type="SAM" id="Phobius"/>
    </source>
</evidence>
<keyword evidence="4" id="KW-1003">Cell membrane</keyword>
<dbReference type="Proteomes" id="UP000254280">
    <property type="component" value="Unassembled WGS sequence"/>
</dbReference>
<sequence>MCRETFSKIDGLMMNKELASKLILIITDLCTIFVSLVLSLEILSIYTGQVNRYLPNNQMDGRILIHLLLSIIGVAWFWIRLRHYTYRKPYWFELKEVIRTLIILAVVELSIIAFSKLHFSRYLWVLTWAIALVIVPTSRIIVKKLLIKSKLYIKNTVIIGSGKNAIDAYNALTAESYLGLKVAFFVKSVASDVECLSIPVITTDKMWEMANRKQTYFVIALENGESELRDIWLRELAKRKCYSVSVIPTLRGLPLYSTDMSFLFSYEVMLLRVNNNLAKRSSHFIKRMMDILGSLAIIAVLSPILLYLYFTIRKDGGSAIYGHPRIGRDGKEFKCLKFRSMVINSKEVLEELLQNNPEARAEWDKDFKLKNDPRITKIGHFIRKTSLDELPQLFNVLKGEMSLVGPRPIVKEELERYHGDVDYYLMAKPGMTGLWQVSGRNDVDYETRVYFDSWYVKNWSMWNDIAILFKTVNVVLKRDGAY</sequence>
<evidence type="ECO:0000256" key="5">
    <source>
        <dbReference type="ARBA" id="ARBA00022679"/>
    </source>
</evidence>
<dbReference type="InterPro" id="IPR017475">
    <property type="entry name" value="EPS_sugar_tfrase"/>
</dbReference>
<evidence type="ECO:0000256" key="8">
    <source>
        <dbReference type="ARBA" id="ARBA00023136"/>
    </source>
</evidence>
<evidence type="ECO:0000313" key="11">
    <source>
        <dbReference type="EMBL" id="SUB32763.1"/>
    </source>
</evidence>
<feature type="transmembrane region" description="Helical" evidence="9">
    <location>
        <begin position="21"/>
        <end position="43"/>
    </location>
</feature>
<comment type="similarity">
    <text evidence="3">Belongs to the bacterial sugar transferase family.</text>
</comment>
<keyword evidence="8 9" id="KW-0472">Membrane</keyword>
<organism evidence="11 12">
    <name type="scientific">[Pasteurella] mairii</name>
    <dbReference type="NCBI Taxonomy" id="757"/>
    <lineage>
        <taxon>Bacteria</taxon>
        <taxon>Pseudomonadati</taxon>
        <taxon>Pseudomonadota</taxon>
        <taxon>Gammaproteobacteria</taxon>
        <taxon>Pasteurellales</taxon>
        <taxon>Pasteurellaceae</taxon>
    </lineage>
</organism>
<evidence type="ECO:0000256" key="4">
    <source>
        <dbReference type="ARBA" id="ARBA00022475"/>
    </source>
</evidence>
<proteinExistence type="inferred from homology"/>
<dbReference type="GO" id="GO:0016780">
    <property type="term" value="F:phosphotransferase activity, for other substituted phosphate groups"/>
    <property type="evidence" value="ECO:0007669"/>
    <property type="project" value="TreeGrafter"/>
</dbReference>
<comment type="subcellular location">
    <subcellularLocation>
        <location evidence="2">Cell membrane</location>
    </subcellularLocation>
    <subcellularLocation>
        <location evidence="1">Membrane</location>
        <topology evidence="1">Multi-pass membrane protein</topology>
    </subcellularLocation>
</comment>
<keyword evidence="5 11" id="KW-0808">Transferase</keyword>